<accession>A0A803PYZ3</accession>
<dbReference type="EnsemblPlants" id="evm.model.06.585">
    <property type="protein sequence ID" value="cds.evm.model.06.585"/>
    <property type="gene ID" value="evm.TU.06.585"/>
</dbReference>
<dbReference type="EMBL" id="UZAU01000570">
    <property type="status" value="NOT_ANNOTATED_CDS"/>
    <property type="molecule type" value="Genomic_DNA"/>
</dbReference>
<organism evidence="1 2">
    <name type="scientific">Cannabis sativa</name>
    <name type="common">Hemp</name>
    <name type="synonym">Marijuana</name>
    <dbReference type="NCBI Taxonomy" id="3483"/>
    <lineage>
        <taxon>Eukaryota</taxon>
        <taxon>Viridiplantae</taxon>
        <taxon>Streptophyta</taxon>
        <taxon>Embryophyta</taxon>
        <taxon>Tracheophyta</taxon>
        <taxon>Spermatophyta</taxon>
        <taxon>Magnoliopsida</taxon>
        <taxon>eudicotyledons</taxon>
        <taxon>Gunneridae</taxon>
        <taxon>Pentapetalae</taxon>
        <taxon>rosids</taxon>
        <taxon>fabids</taxon>
        <taxon>Rosales</taxon>
        <taxon>Cannabaceae</taxon>
        <taxon>Cannabis</taxon>
    </lineage>
</organism>
<evidence type="ECO:0000313" key="2">
    <source>
        <dbReference type="Proteomes" id="UP000596661"/>
    </source>
</evidence>
<sequence>MCKTVHKILPGLVLADHVLAGSKLASLVVSRGWSAIGLGKGGQPALLRWLIRTPPGQPRRSCLRLGRSRVATMGYGRPRGIPHRLTGLCLEIGFLVGPCLGHGT</sequence>
<dbReference type="Gramene" id="evm.model.06.585">
    <property type="protein sequence ID" value="cds.evm.model.06.585"/>
    <property type="gene ID" value="evm.TU.06.585"/>
</dbReference>
<reference evidence="1" key="1">
    <citation type="submission" date="2018-11" db="EMBL/GenBank/DDBJ databases">
        <authorList>
            <person name="Grassa J C."/>
        </authorList>
    </citation>
    <scope>NUCLEOTIDE SEQUENCE [LARGE SCALE GENOMIC DNA]</scope>
</reference>
<evidence type="ECO:0000313" key="1">
    <source>
        <dbReference type="EnsemblPlants" id="cds.evm.model.06.585"/>
    </source>
</evidence>
<dbReference type="AlphaFoldDB" id="A0A803PYZ3"/>
<name>A0A803PYZ3_CANSA</name>
<protein>
    <submittedName>
        <fullName evidence="1">Uncharacterized protein</fullName>
    </submittedName>
</protein>
<reference evidence="1" key="2">
    <citation type="submission" date="2021-03" db="UniProtKB">
        <authorList>
            <consortium name="EnsemblPlants"/>
        </authorList>
    </citation>
    <scope>IDENTIFICATION</scope>
</reference>
<dbReference type="Proteomes" id="UP000596661">
    <property type="component" value="Chromosome 6"/>
</dbReference>
<keyword evidence="2" id="KW-1185">Reference proteome</keyword>
<proteinExistence type="predicted"/>